<proteinExistence type="predicted"/>
<evidence type="ECO:0000313" key="2">
    <source>
        <dbReference type="Proteomes" id="UP000183487"/>
    </source>
</evidence>
<dbReference type="EMBL" id="FNKP01000001">
    <property type="protein sequence ID" value="SDQ51714.1"/>
    <property type="molecule type" value="Genomic_DNA"/>
</dbReference>
<dbReference type="Proteomes" id="UP000183487">
    <property type="component" value="Unassembled WGS sequence"/>
</dbReference>
<name>A0A1H1BIB0_9BURK</name>
<gene>
    <name evidence="1" type="ORF">SAMN05443245_1676</name>
</gene>
<reference evidence="2" key="1">
    <citation type="submission" date="2016-10" db="EMBL/GenBank/DDBJ databases">
        <authorList>
            <person name="Varghese N."/>
        </authorList>
    </citation>
    <scope>NUCLEOTIDE SEQUENCE [LARGE SCALE GENOMIC DNA]</scope>
    <source>
        <strain evidence="2">GAS106B</strain>
    </source>
</reference>
<accession>A0A1H1BIB0</accession>
<evidence type="ECO:0000313" key="1">
    <source>
        <dbReference type="EMBL" id="SDQ51714.1"/>
    </source>
</evidence>
<sequence length="65" mass="7187">MFWNRAQEALPENRADDECFVTAEGVYVSGRRLAVVCGGQHAVIVSEILMTLCSVTAALRDTTWK</sequence>
<dbReference type="AlphaFoldDB" id="A0A1H1BIB0"/>
<keyword evidence="2" id="KW-1185">Reference proteome</keyword>
<protein>
    <submittedName>
        <fullName evidence="1">Uncharacterized protein</fullName>
    </submittedName>
</protein>
<organism evidence="1 2">
    <name type="scientific">Paraburkholderia fungorum</name>
    <dbReference type="NCBI Taxonomy" id="134537"/>
    <lineage>
        <taxon>Bacteria</taxon>
        <taxon>Pseudomonadati</taxon>
        <taxon>Pseudomonadota</taxon>
        <taxon>Betaproteobacteria</taxon>
        <taxon>Burkholderiales</taxon>
        <taxon>Burkholderiaceae</taxon>
        <taxon>Paraburkholderia</taxon>
    </lineage>
</organism>